<name>A0A841V2N9_MICAE</name>
<protein>
    <submittedName>
        <fullName evidence="1">PEP-CTERM sorting domain-containing protein</fullName>
    </submittedName>
</protein>
<proteinExistence type="predicted"/>
<organism evidence="1 2">
    <name type="scientific">Microcystis aeruginosa BLCC-F158</name>
    <dbReference type="NCBI Taxonomy" id="2755316"/>
    <lineage>
        <taxon>Bacteria</taxon>
        <taxon>Bacillati</taxon>
        <taxon>Cyanobacteriota</taxon>
        <taxon>Cyanophyceae</taxon>
        <taxon>Oscillatoriophycideae</taxon>
        <taxon>Chroococcales</taxon>
        <taxon>Microcystaceae</taxon>
        <taxon>Microcystis</taxon>
    </lineage>
</organism>
<dbReference type="AlphaFoldDB" id="A0A841V2N9"/>
<reference evidence="1 2" key="1">
    <citation type="submission" date="2020-07" db="EMBL/GenBank/DDBJ databases">
        <title>Genomes of two Microcystis aeruginosa (Cyanobacteria) strains from Florida (USA) with disparate toxicogenic potential.</title>
        <authorList>
            <person name="Lefler F.W."/>
            <person name="Barbosa M."/>
            <person name="Berthold D.E."/>
            <person name="Laughinghouse H.D. IV."/>
        </authorList>
    </citation>
    <scope>NUCLEOTIDE SEQUENCE [LARGE SCALE GENOMIC DNA]</scope>
    <source>
        <strain evidence="1 2">BLCCF158</strain>
    </source>
</reference>
<sequence length="47" mass="4550">MDGPVSGTVSGTIELPDAALTTDGIYAATALSVTSAPAALGYTLPVI</sequence>
<evidence type="ECO:0000313" key="1">
    <source>
        <dbReference type="EMBL" id="MBC1194917.1"/>
    </source>
</evidence>
<comment type="caution">
    <text evidence="1">The sequence shown here is derived from an EMBL/GenBank/DDBJ whole genome shotgun (WGS) entry which is preliminary data.</text>
</comment>
<accession>A0A841V2N9</accession>
<dbReference type="Proteomes" id="UP000525432">
    <property type="component" value="Unassembled WGS sequence"/>
</dbReference>
<gene>
    <name evidence="1" type="ORF">H0901_06375</name>
</gene>
<evidence type="ECO:0000313" key="2">
    <source>
        <dbReference type="Proteomes" id="UP000525432"/>
    </source>
</evidence>
<dbReference type="EMBL" id="JACEGC010000019">
    <property type="protein sequence ID" value="MBC1194917.1"/>
    <property type="molecule type" value="Genomic_DNA"/>
</dbReference>
<feature type="non-terminal residue" evidence="1">
    <location>
        <position position="47"/>
    </location>
</feature>